<dbReference type="Gene3D" id="1.10.340.70">
    <property type="match status" value="1"/>
</dbReference>
<keyword evidence="6" id="KW-0695">RNA-directed DNA polymerase</keyword>
<keyword evidence="3" id="KW-0540">Nuclease</keyword>
<dbReference type="GO" id="GO:0003964">
    <property type="term" value="F:RNA-directed DNA polymerase activity"/>
    <property type="evidence" value="ECO:0007669"/>
    <property type="project" value="UniProtKB-KW"/>
</dbReference>
<sequence>MAAKSNYDVRNRELLSIKAALEEWQNWLEGVRHPFLVLTDHRNLEYLRSAKRLNPRQARWVLFFTHFQFSVTYRPGSKNSKADALSRQFEAQSEPAQPDLILPAAAILASVRWSLMEEIRRAHADEPPPANCPATKVFVPLQFRQQVLHWVHEVPSSGHPGIHRSNQLTRRRFWWPSLGTDVERYVQACPTCAQSPAASFRGA</sequence>
<feature type="domain" description="Reverse transcriptase RNase H-like" evidence="8">
    <location>
        <begin position="2"/>
        <end position="67"/>
    </location>
</feature>
<dbReference type="SUPFAM" id="SSF56672">
    <property type="entry name" value="DNA/RNA polymerases"/>
    <property type="match status" value="1"/>
</dbReference>
<organism evidence="10 11">
    <name type="scientific">Hemibagrus guttatus</name>
    <dbReference type="NCBI Taxonomy" id="175788"/>
    <lineage>
        <taxon>Eukaryota</taxon>
        <taxon>Metazoa</taxon>
        <taxon>Chordata</taxon>
        <taxon>Craniata</taxon>
        <taxon>Vertebrata</taxon>
        <taxon>Euteleostomi</taxon>
        <taxon>Actinopterygii</taxon>
        <taxon>Neopterygii</taxon>
        <taxon>Teleostei</taxon>
        <taxon>Ostariophysi</taxon>
        <taxon>Siluriformes</taxon>
        <taxon>Bagridae</taxon>
        <taxon>Hemibagrus</taxon>
    </lineage>
</organism>
<keyword evidence="2" id="KW-0548">Nucleotidyltransferase</keyword>
<dbReference type="FunFam" id="1.10.340.70:FF:000001">
    <property type="entry name" value="Retrovirus-related Pol polyprotein from transposon gypsy-like Protein"/>
    <property type="match status" value="1"/>
</dbReference>
<evidence type="ECO:0000256" key="2">
    <source>
        <dbReference type="ARBA" id="ARBA00022695"/>
    </source>
</evidence>
<proteinExistence type="predicted"/>
<reference evidence="10" key="1">
    <citation type="submission" date="2023-06" db="EMBL/GenBank/DDBJ databases">
        <title>Male Hemibagrus guttatus genome.</title>
        <authorList>
            <person name="Bian C."/>
        </authorList>
    </citation>
    <scope>NUCLEOTIDE SEQUENCE</scope>
    <source>
        <strain evidence="10">Male_cb2023</strain>
        <tissue evidence="10">Muscle</tissue>
    </source>
</reference>
<evidence type="ECO:0000256" key="3">
    <source>
        <dbReference type="ARBA" id="ARBA00022722"/>
    </source>
</evidence>
<evidence type="ECO:0000256" key="6">
    <source>
        <dbReference type="ARBA" id="ARBA00022918"/>
    </source>
</evidence>
<protein>
    <recommendedName>
        <fullName evidence="7">Gypsy retrotransposon integrase-like protein 1</fullName>
    </recommendedName>
</protein>
<evidence type="ECO:0000256" key="7">
    <source>
        <dbReference type="ARBA" id="ARBA00039658"/>
    </source>
</evidence>
<evidence type="ECO:0000256" key="4">
    <source>
        <dbReference type="ARBA" id="ARBA00022759"/>
    </source>
</evidence>
<dbReference type="Pfam" id="PF17921">
    <property type="entry name" value="Integrase_H2C2"/>
    <property type="match status" value="1"/>
</dbReference>
<evidence type="ECO:0000259" key="9">
    <source>
        <dbReference type="Pfam" id="PF17921"/>
    </source>
</evidence>
<dbReference type="InterPro" id="IPR041588">
    <property type="entry name" value="Integrase_H2C2"/>
</dbReference>
<dbReference type="PANTHER" id="PTHR37984:SF5">
    <property type="entry name" value="PROTEIN NYNRIN-LIKE"/>
    <property type="match status" value="1"/>
</dbReference>
<gene>
    <name evidence="10" type="ORF">QTP70_011232</name>
</gene>
<keyword evidence="5" id="KW-0378">Hydrolase</keyword>
<evidence type="ECO:0000256" key="1">
    <source>
        <dbReference type="ARBA" id="ARBA00022679"/>
    </source>
</evidence>
<dbReference type="EMBL" id="JAUCMX010000006">
    <property type="protein sequence ID" value="KAK3543108.1"/>
    <property type="molecule type" value="Genomic_DNA"/>
</dbReference>
<name>A0AAE0R4P8_9TELE</name>
<evidence type="ECO:0000256" key="5">
    <source>
        <dbReference type="ARBA" id="ARBA00022801"/>
    </source>
</evidence>
<evidence type="ECO:0000313" key="10">
    <source>
        <dbReference type="EMBL" id="KAK3543108.1"/>
    </source>
</evidence>
<evidence type="ECO:0000259" key="8">
    <source>
        <dbReference type="Pfam" id="PF17917"/>
    </source>
</evidence>
<keyword evidence="1" id="KW-0808">Transferase</keyword>
<dbReference type="GO" id="GO:0016787">
    <property type="term" value="F:hydrolase activity"/>
    <property type="evidence" value="ECO:0007669"/>
    <property type="project" value="UniProtKB-KW"/>
</dbReference>
<comment type="caution">
    <text evidence="10">The sequence shown here is derived from an EMBL/GenBank/DDBJ whole genome shotgun (WGS) entry which is preliminary data.</text>
</comment>
<keyword evidence="11" id="KW-1185">Reference proteome</keyword>
<dbReference type="Pfam" id="PF17917">
    <property type="entry name" value="RT_RNaseH"/>
    <property type="match status" value="1"/>
</dbReference>
<dbReference type="CDD" id="cd09274">
    <property type="entry name" value="RNase_HI_RT_Ty3"/>
    <property type="match status" value="1"/>
</dbReference>
<feature type="domain" description="Integrase zinc-binding" evidence="9">
    <location>
        <begin position="139"/>
        <end position="195"/>
    </location>
</feature>
<dbReference type="PANTHER" id="PTHR37984">
    <property type="entry name" value="PROTEIN CBG26694"/>
    <property type="match status" value="1"/>
</dbReference>
<dbReference type="InterPro" id="IPR043502">
    <property type="entry name" value="DNA/RNA_pol_sf"/>
</dbReference>
<evidence type="ECO:0000313" key="11">
    <source>
        <dbReference type="Proteomes" id="UP001274896"/>
    </source>
</evidence>
<keyword evidence="4" id="KW-0255">Endonuclease</keyword>
<accession>A0AAE0R4P8</accession>
<dbReference type="InterPro" id="IPR050951">
    <property type="entry name" value="Retrovirus_Pol_polyprotein"/>
</dbReference>
<dbReference type="InterPro" id="IPR041373">
    <property type="entry name" value="RT_RNaseH"/>
</dbReference>
<dbReference type="Proteomes" id="UP001274896">
    <property type="component" value="Unassembled WGS sequence"/>
</dbReference>
<dbReference type="GO" id="GO:0004519">
    <property type="term" value="F:endonuclease activity"/>
    <property type="evidence" value="ECO:0007669"/>
    <property type="project" value="UniProtKB-KW"/>
</dbReference>
<dbReference type="AlphaFoldDB" id="A0AAE0R4P8"/>